<dbReference type="SUPFAM" id="SSF53098">
    <property type="entry name" value="Ribonuclease H-like"/>
    <property type="match status" value="1"/>
</dbReference>
<dbReference type="Gene3D" id="3.30.420.10">
    <property type="entry name" value="Ribonuclease H-like superfamily/Ribonuclease H"/>
    <property type="match status" value="1"/>
</dbReference>
<feature type="compositionally biased region" description="Basic residues" evidence="1">
    <location>
        <begin position="1773"/>
        <end position="1785"/>
    </location>
</feature>
<gene>
    <name evidence="4" type="ORF">niasHT_030971</name>
</gene>
<keyword evidence="2" id="KW-0472">Membrane</keyword>
<dbReference type="Proteomes" id="UP001620626">
    <property type="component" value="Unassembled WGS sequence"/>
</dbReference>
<accession>A0ABD2J8L5</accession>
<dbReference type="Gene3D" id="3.30.460.10">
    <property type="entry name" value="Beta Polymerase, domain 2"/>
    <property type="match status" value="1"/>
</dbReference>
<protein>
    <recommendedName>
        <fullName evidence="3">Integrase catalytic domain-containing protein</fullName>
    </recommendedName>
</protein>
<dbReference type="EMBL" id="JBICBT010001030">
    <property type="protein sequence ID" value="KAL3086892.1"/>
    <property type="molecule type" value="Genomic_DNA"/>
</dbReference>
<feature type="domain" description="Integrase catalytic" evidence="3">
    <location>
        <begin position="612"/>
        <end position="803"/>
    </location>
</feature>
<evidence type="ECO:0000256" key="2">
    <source>
        <dbReference type="SAM" id="Phobius"/>
    </source>
</evidence>
<dbReference type="Pfam" id="PF22600">
    <property type="entry name" value="MTPAP-like_central"/>
    <property type="match status" value="1"/>
</dbReference>
<feature type="compositionally biased region" description="Pro residues" evidence="1">
    <location>
        <begin position="1054"/>
        <end position="1065"/>
    </location>
</feature>
<dbReference type="InterPro" id="IPR001584">
    <property type="entry name" value="Integrase_cat-core"/>
</dbReference>
<organism evidence="4 5">
    <name type="scientific">Heterodera trifolii</name>
    <dbReference type="NCBI Taxonomy" id="157864"/>
    <lineage>
        <taxon>Eukaryota</taxon>
        <taxon>Metazoa</taxon>
        <taxon>Ecdysozoa</taxon>
        <taxon>Nematoda</taxon>
        <taxon>Chromadorea</taxon>
        <taxon>Rhabditida</taxon>
        <taxon>Tylenchina</taxon>
        <taxon>Tylenchomorpha</taxon>
        <taxon>Tylenchoidea</taxon>
        <taxon>Heteroderidae</taxon>
        <taxon>Heteroderinae</taxon>
        <taxon>Heterodera</taxon>
    </lineage>
</organism>
<dbReference type="Gene3D" id="1.10.340.70">
    <property type="match status" value="1"/>
</dbReference>
<reference evidence="4 5" key="1">
    <citation type="submission" date="2024-10" db="EMBL/GenBank/DDBJ databases">
        <authorList>
            <person name="Kim D."/>
        </authorList>
    </citation>
    <scope>NUCLEOTIDE SEQUENCE [LARGE SCALE GENOMIC DNA]</scope>
    <source>
        <strain evidence="4">BH-2024</strain>
    </source>
</reference>
<dbReference type="PROSITE" id="PS50994">
    <property type="entry name" value="INTEGRASE"/>
    <property type="match status" value="1"/>
</dbReference>
<dbReference type="InterPro" id="IPR008042">
    <property type="entry name" value="Retrotrans_Pao"/>
</dbReference>
<feature type="compositionally biased region" description="Basic and acidic residues" evidence="1">
    <location>
        <begin position="946"/>
        <end position="976"/>
    </location>
</feature>
<feature type="compositionally biased region" description="Low complexity" evidence="1">
    <location>
        <begin position="1002"/>
        <end position="1014"/>
    </location>
</feature>
<sequence>MARLLKTRLQTATDQLEELLSHDHPAATQQMNIGELSLRIHLIDDDLDKISKVVGEIKGISAEWTQIISKIPQKDQDAVMNDYDSHVALLQGPTASVACHMNLREFGANHRGIMDLPDDWLTNPHRMKILGIKWNPFKDQLEFHLPHFQAARATKRTILSHLASVFDPLGLLSPIILPGKILLSKSWHEKYGWGDELSEQLSSEWANTIQDWPTVCFKMPRMATVPSPREKAIHIFADASGKAMGVCAYLRSVNEEATKTMLLFAKSLVVPLKTPERQNTIPRLELQALKIATSVAEKLQKELPEVTKIILWTDSRDALEWAKSGKKQDRYVENRLNKIRRYMVRFVTGTSNPADIASRGAKATELLDNNLWQFGPNWLILKEEEWPMDQIIFDPKVERHTGTDELPIMEMTLPTMEHPPQKALIDETRFSSFIKLKRTMALVLRLLQPKKAEPKKGNLKEKLEAIPPATADELLKAEQILIKNAQQRHTADPQLVQNLQLYEDESGILRSKGRIQKGDIAESAKDPIFLPHKAELTALIIRHVHNKLHAGANNVLAEIRQNFWVPQARRTIRHVLQNGRSRHFCHTCHKFKTKPFGQVTMPPLPQFRVDGHTSRPFLNIGLDYFGPMLTKSNGKEMKVWGCIFTCAVTRGIHIELVNDLTAEAFLNALSRFCARRKVPKLIVSDNAKTFKLGSKAAQQIWQTPNAAQLFNQPTVQKSVADKGIKWRFNIERAPWTGGFFEKMVHLVKEPLRKTLGKKLVDYEQLMTTLIEVEKIINDRPLTYISEAEQTTILRPIDFISPYLDNEIQEICKQSLIAKFKVARQNADKFWEIWRKEYLTALREKQKSACHVQRVPEIGEIVIIHDESPRNKWKLGKVVKLIPRTKHHKSKNANLGTNEEAMPNDDSSKHQISEMEDVIELDYDDMYAEEEVGRTGPRQEPNGGESHQGEGDGPRLRVQRHDPNGGESHQGHGDGQRHGTQRHLSNGGESHRDNAFERRQRNRSSQNRAPQQQRAPARHEQRRATRRVQRSRSRDDNRAPPPQKDQPRQKFNWAPVPPKPQHAAPPPIMATTRPQPTKGWAPVDGVFHLSKWSMSERCDGTNQHSNCSPVMASYLSDGLAQIYIPTLLHLILAQILLEYSERWDAISDAIYTLTTTSGLSPAELIQAAIAKKPLLGYGYTLTKKWMKGIPNPNKWQRLRARGSPLDLWWRQSDVTTAVNIWNHHCRVAQAETEIAAQMEAAVEIEEVACAEDHPAFEKLIKMREDIQTALQLLAQEGKKIITSKFVVIAEETTEALGYAINAFVTNCEDFSHSVLSGVNEAVILWTGSEAIRRGMPWANYIVKLSPIVEKLIKLDKRFVWICPPRMAQHTTTWLEYEDGFCSLAMSECGKGEVLVMPFTDSDVSDQGFLTDELKRILRGKKEERPSLDTRLQRFVEARAHQANEVNTNELNVNTSEPMVVVAACTSAVQQPLEYLEEVQVATTQAEECGKDEGTGRSTGSTDLVPSASPEERELKQNTFDAVGRILRRDTWEDFEICIAGSTRANTDLRNGDLDIVLMPKSGEPLSHERKLREIKFLVREFRLMKRQYPYRHCVAITKTKAPLVKIRTSEDVDIDLTIDNSEALRNSNWLAEQMNDNKLWRLYMAVKIFAKHNGIGDANQTKAIIPKPNVAAPKTEAPKPAVPRPTVGPAKPVQPSRKAQLQPVELPTPKQAAPIQKMIKPKTVKTMQKYQPPRPTTSPKGEPPKPIVVAPKVPSPVTTQTAQPTSPPEGQPKSRNRGRFRTRYVVRRNQSEPEKVRVYDNPRQKRATVHTEQLASQLTASQVNTMGKLKLLVCWLMKQGPSSSLTTGNPTMIARTLLRQQFVQAKWVSLGTRQIMKIWQCLPMKRQMYEFAATNHDFCSREIPISLSLPDRKTTAYLDPVTLIITDSPSNGSCADYQSQTLLLEGQIVTVDQIKGDTIVTEESEVMKVEFGTTKSERIPTLDPLIFHNLALFNDSDPTIQALAMFKAYRLGKQLQQEAHQARAEAAAWSPLPSIPSFSLGSLLQGYFTWDLLYKATALYVLGKIVMIFLKKYLKNLMQKWALFPYYNPLTQGAERANPVVRYERARRTRPKSGLEQSLEEATRQLEEYGRVTISTRGECVESNNEEMITREKGSKGGTIGKGLMFTNCFALFVIPAN</sequence>
<keyword evidence="2" id="KW-0812">Transmembrane</keyword>
<feature type="transmembrane region" description="Helical" evidence="2">
    <location>
        <begin position="2051"/>
        <end position="2069"/>
    </location>
</feature>
<evidence type="ECO:0000313" key="5">
    <source>
        <dbReference type="Proteomes" id="UP001620626"/>
    </source>
</evidence>
<feature type="compositionally biased region" description="Low complexity" evidence="1">
    <location>
        <begin position="1746"/>
        <end position="1756"/>
    </location>
</feature>
<dbReference type="InterPro" id="IPR043519">
    <property type="entry name" value="NT_sf"/>
</dbReference>
<feature type="region of interest" description="Disordered" evidence="1">
    <location>
        <begin position="1668"/>
        <end position="1791"/>
    </location>
</feature>
<name>A0ABD2J8L5_9BILA</name>
<dbReference type="InterPro" id="IPR041588">
    <property type="entry name" value="Integrase_H2C2"/>
</dbReference>
<evidence type="ECO:0000313" key="4">
    <source>
        <dbReference type="EMBL" id="KAL3086892.1"/>
    </source>
</evidence>
<feature type="compositionally biased region" description="Basic and acidic residues" evidence="1">
    <location>
        <begin position="988"/>
        <end position="998"/>
    </location>
</feature>
<evidence type="ECO:0000259" key="3">
    <source>
        <dbReference type="PROSITE" id="PS50994"/>
    </source>
</evidence>
<feature type="region of interest" description="Disordered" evidence="1">
    <location>
        <begin position="883"/>
        <end position="909"/>
    </location>
</feature>
<dbReference type="PANTHER" id="PTHR47331">
    <property type="entry name" value="PHD-TYPE DOMAIN-CONTAINING PROTEIN"/>
    <property type="match status" value="1"/>
</dbReference>
<dbReference type="InterPro" id="IPR012337">
    <property type="entry name" value="RNaseH-like_sf"/>
</dbReference>
<evidence type="ECO:0000256" key="1">
    <source>
        <dbReference type="SAM" id="MobiDB-lite"/>
    </source>
</evidence>
<dbReference type="Pfam" id="PF17921">
    <property type="entry name" value="Integrase_H2C2"/>
    <property type="match status" value="1"/>
</dbReference>
<dbReference type="InterPro" id="IPR040676">
    <property type="entry name" value="DUF5641"/>
</dbReference>
<dbReference type="InterPro" id="IPR036397">
    <property type="entry name" value="RNaseH_sf"/>
</dbReference>
<proteinExistence type="predicted"/>
<keyword evidence="2" id="KW-1133">Transmembrane helix</keyword>
<feature type="region of interest" description="Disordered" evidence="1">
    <location>
        <begin position="1484"/>
        <end position="1511"/>
    </location>
</feature>
<dbReference type="SUPFAM" id="SSF81301">
    <property type="entry name" value="Nucleotidyltransferase"/>
    <property type="match status" value="1"/>
</dbReference>
<dbReference type="CDD" id="cd05402">
    <property type="entry name" value="NT_PAP_TUTase"/>
    <property type="match status" value="1"/>
</dbReference>
<comment type="caution">
    <text evidence="4">The sequence shown here is derived from an EMBL/GenBank/DDBJ whole genome shotgun (WGS) entry which is preliminary data.</text>
</comment>
<dbReference type="InterPro" id="IPR054708">
    <property type="entry name" value="MTPAP-like_central"/>
</dbReference>
<keyword evidence="5" id="KW-1185">Reference proteome</keyword>
<dbReference type="Pfam" id="PF05380">
    <property type="entry name" value="Peptidase_A17"/>
    <property type="match status" value="1"/>
</dbReference>
<feature type="region of interest" description="Disordered" evidence="1">
    <location>
        <begin position="931"/>
        <end position="1065"/>
    </location>
</feature>
<dbReference type="Pfam" id="PF18701">
    <property type="entry name" value="DUF5641"/>
    <property type="match status" value="1"/>
</dbReference>